<feature type="compositionally biased region" description="Basic and acidic residues" evidence="1">
    <location>
        <begin position="97"/>
        <end position="108"/>
    </location>
</feature>
<organism evidence="2 3">
    <name type="scientific">Catenulispora subtropica</name>
    <dbReference type="NCBI Taxonomy" id="450798"/>
    <lineage>
        <taxon>Bacteria</taxon>
        <taxon>Bacillati</taxon>
        <taxon>Actinomycetota</taxon>
        <taxon>Actinomycetes</taxon>
        <taxon>Catenulisporales</taxon>
        <taxon>Catenulisporaceae</taxon>
        <taxon>Catenulispora</taxon>
    </lineage>
</organism>
<evidence type="ECO:0000313" key="3">
    <source>
        <dbReference type="Proteomes" id="UP001499854"/>
    </source>
</evidence>
<keyword evidence="3" id="KW-1185">Reference proteome</keyword>
<comment type="caution">
    <text evidence="2">The sequence shown here is derived from an EMBL/GenBank/DDBJ whole genome shotgun (WGS) entry which is preliminary data.</text>
</comment>
<feature type="region of interest" description="Disordered" evidence="1">
    <location>
        <begin position="88"/>
        <end position="108"/>
    </location>
</feature>
<accession>A0ABP5CFD3</accession>
<name>A0ABP5CFD3_9ACTN</name>
<gene>
    <name evidence="2" type="ORF">GCM10009838_20250</name>
</gene>
<sequence>MLVFHHRWKRVDGKLIDTRIIRVGRPGAPHMHECVVEFTNAAGRAVRLKVIQTNVVQLPAMRGTVPLLVKPDDSKAVFDKRDPRINTNALAKTRKKAEKERFERELRD</sequence>
<evidence type="ECO:0000313" key="2">
    <source>
        <dbReference type="EMBL" id="GAA1963148.1"/>
    </source>
</evidence>
<reference evidence="3" key="1">
    <citation type="journal article" date="2019" name="Int. J. Syst. Evol. Microbiol.">
        <title>The Global Catalogue of Microorganisms (GCM) 10K type strain sequencing project: providing services to taxonomists for standard genome sequencing and annotation.</title>
        <authorList>
            <consortium name="The Broad Institute Genomics Platform"/>
            <consortium name="The Broad Institute Genome Sequencing Center for Infectious Disease"/>
            <person name="Wu L."/>
            <person name="Ma J."/>
        </authorList>
    </citation>
    <scope>NUCLEOTIDE SEQUENCE [LARGE SCALE GENOMIC DNA]</scope>
    <source>
        <strain evidence="3">JCM 16013</strain>
    </source>
</reference>
<dbReference type="Proteomes" id="UP001499854">
    <property type="component" value="Unassembled WGS sequence"/>
</dbReference>
<evidence type="ECO:0000256" key="1">
    <source>
        <dbReference type="SAM" id="MobiDB-lite"/>
    </source>
</evidence>
<dbReference type="EMBL" id="BAAAQM010000008">
    <property type="protein sequence ID" value="GAA1963148.1"/>
    <property type="molecule type" value="Genomic_DNA"/>
</dbReference>
<protein>
    <submittedName>
        <fullName evidence="2">Uncharacterized protein</fullName>
    </submittedName>
</protein>
<proteinExistence type="predicted"/>